<proteinExistence type="predicted"/>
<comment type="caution">
    <text evidence="2">The sequence shown here is derived from an EMBL/GenBank/DDBJ whole genome shotgun (WGS) entry which is preliminary data.</text>
</comment>
<organism evidence="2 3">
    <name type="scientific">Ambrosia artemisiifolia</name>
    <name type="common">Common ragweed</name>
    <dbReference type="NCBI Taxonomy" id="4212"/>
    <lineage>
        <taxon>Eukaryota</taxon>
        <taxon>Viridiplantae</taxon>
        <taxon>Streptophyta</taxon>
        <taxon>Embryophyta</taxon>
        <taxon>Tracheophyta</taxon>
        <taxon>Spermatophyta</taxon>
        <taxon>Magnoliopsida</taxon>
        <taxon>eudicotyledons</taxon>
        <taxon>Gunneridae</taxon>
        <taxon>Pentapetalae</taxon>
        <taxon>asterids</taxon>
        <taxon>campanulids</taxon>
        <taxon>Asterales</taxon>
        <taxon>Asteraceae</taxon>
        <taxon>Asteroideae</taxon>
        <taxon>Heliantheae alliance</taxon>
        <taxon>Heliantheae</taxon>
        <taxon>Ambrosia</taxon>
    </lineage>
</organism>
<evidence type="ECO:0000313" key="2">
    <source>
        <dbReference type="EMBL" id="KAI7736960.1"/>
    </source>
</evidence>
<name>A0AAD5GC16_AMBAR</name>
<dbReference type="Proteomes" id="UP001206925">
    <property type="component" value="Unassembled WGS sequence"/>
</dbReference>
<keyword evidence="3" id="KW-1185">Reference proteome</keyword>
<keyword evidence="1" id="KW-0472">Membrane</keyword>
<feature type="transmembrane region" description="Helical" evidence="1">
    <location>
        <begin position="62"/>
        <end position="78"/>
    </location>
</feature>
<evidence type="ECO:0000313" key="3">
    <source>
        <dbReference type="Proteomes" id="UP001206925"/>
    </source>
</evidence>
<evidence type="ECO:0000256" key="1">
    <source>
        <dbReference type="SAM" id="Phobius"/>
    </source>
</evidence>
<dbReference type="EMBL" id="JAMZMK010009153">
    <property type="protein sequence ID" value="KAI7736960.1"/>
    <property type="molecule type" value="Genomic_DNA"/>
</dbReference>
<accession>A0AAD5GC16</accession>
<evidence type="ECO:0008006" key="4">
    <source>
        <dbReference type="Google" id="ProtNLM"/>
    </source>
</evidence>
<sequence>MMAMNGDKGIVGLQASTLAAVSVLGFFDCGRWCMYSKNMRNKRKNYLSVDLRVRRGSRQSREIHLMFLIFLTMLVLFVL</sequence>
<keyword evidence="1" id="KW-0812">Transmembrane</keyword>
<protein>
    <recommendedName>
        <fullName evidence="4">Transmembrane protein</fullName>
    </recommendedName>
</protein>
<feature type="transmembrane region" description="Helical" evidence="1">
    <location>
        <begin position="12"/>
        <end position="34"/>
    </location>
</feature>
<dbReference type="AlphaFoldDB" id="A0AAD5GC16"/>
<keyword evidence="1" id="KW-1133">Transmembrane helix</keyword>
<gene>
    <name evidence="2" type="ORF">M8C21_033289</name>
</gene>
<reference evidence="2" key="1">
    <citation type="submission" date="2022-06" db="EMBL/GenBank/DDBJ databases">
        <title>Uncovering the hologenomic basis of an extraordinary plant invasion.</title>
        <authorList>
            <person name="Bieker V.C."/>
            <person name="Martin M.D."/>
            <person name="Gilbert T."/>
            <person name="Hodgins K."/>
            <person name="Battlay P."/>
            <person name="Petersen B."/>
            <person name="Wilson J."/>
        </authorList>
    </citation>
    <scope>NUCLEOTIDE SEQUENCE</scope>
    <source>
        <strain evidence="2">AA19_3_7</strain>
        <tissue evidence="2">Leaf</tissue>
    </source>
</reference>